<sequence>MSLSLVAYGSSDENEDSSSEDNDIGSNVNNLASLSNKVTTGLSQFGPAPSTDSDRGSINTIKAGSSTSLTDANNIISDDDDDVLVAVSDVEDISSGLRLPPAKHEDGQLTVTPVNTQSRSSSNSSPNTGSDNLFVLGLPAPKPIDRSAKAIQTPTEDDELEEMVKPKAAELAHRVQPPKKKKVIKITAPNISNFDSDDEDEPIKKKLKPSSGGSGLFALLPQPRHVSIKEAGRSLLPHTLTKKPVSTIRCSPKPAVVKPVVTNVVKPPGPRIADHEESDDEEESSKSGNYFSIGNASQQGALLSASSYSVTSSLSTLPPVGRQKSECDMRLAQVNEMPSPFGCRGGGALADIPLPFKSTMSTFIGPSGPTRQEQSSTYPHMSESVNNESYNMAGVDEVSACVCVCVRV</sequence>
<feature type="region of interest" description="Disordered" evidence="1">
    <location>
        <begin position="266"/>
        <end position="292"/>
    </location>
</feature>
<feature type="compositionally biased region" description="Polar residues" evidence="1">
    <location>
        <begin position="56"/>
        <end position="70"/>
    </location>
</feature>
<evidence type="ECO:0000313" key="3">
    <source>
        <dbReference type="Proteomes" id="UP001208570"/>
    </source>
</evidence>
<feature type="region of interest" description="Disordered" evidence="1">
    <location>
        <begin position="1"/>
        <end position="80"/>
    </location>
</feature>
<feature type="compositionally biased region" description="Acidic residues" evidence="1">
    <location>
        <begin position="12"/>
        <end position="23"/>
    </location>
</feature>
<proteinExistence type="predicted"/>
<dbReference type="PANTHER" id="PTHR13621:SF2">
    <property type="entry name" value="PROLINE-RICH PROTEIN PRCC"/>
    <property type="match status" value="1"/>
</dbReference>
<feature type="compositionally biased region" description="Low complexity" evidence="1">
    <location>
        <begin position="115"/>
        <end position="132"/>
    </location>
</feature>
<gene>
    <name evidence="2" type="ORF">LSH36_295g04027</name>
</gene>
<dbReference type="InterPro" id="IPR018800">
    <property type="entry name" value="PRCC"/>
</dbReference>
<comment type="caution">
    <text evidence="2">The sequence shown here is derived from an EMBL/GenBank/DDBJ whole genome shotgun (WGS) entry which is preliminary data.</text>
</comment>
<feature type="region of interest" description="Disordered" evidence="1">
    <location>
        <begin position="191"/>
        <end position="218"/>
    </location>
</feature>
<dbReference type="GO" id="GO:0005634">
    <property type="term" value="C:nucleus"/>
    <property type="evidence" value="ECO:0007669"/>
    <property type="project" value="TreeGrafter"/>
</dbReference>
<feature type="region of interest" description="Disordered" evidence="1">
    <location>
        <begin position="94"/>
        <end position="145"/>
    </location>
</feature>
<dbReference type="Proteomes" id="UP001208570">
    <property type="component" value="Unassembled WGS sequence"/>
</dbReference>
<dbReference type="AlphaFoldDB" id="A0AAD9JIT7"/>
<name>A0AAD9JIT7_9ANNE</name>
<keyword evidence="3" id="KW-1185">Reference proteome</keyword>
<feature type="compositionally biased region" description="Polar residues" evidence="1">
    <location>
        <begin position="24"/>
        <end position="43"/>
    </location>
</feature>
<dbReference type="PANTHER" id="PTHR13621">
    <property type="entry name" value="PROLINE-RICH PROTEIN PRCC"/>
    <property type="match status" value="1"/>
</dbReference>
<evidence type="ECO:0000256" key="1">
    <source>
        <dbReference type="SAM" id="MobiDB-lite"/>
    </source>
</evidence>
<evidence type="ECO:0000313" key="2">
    <source>
        <dbReference type="EMBL" id="KAK2153497.1"/>
    </source>
</evidence>
<organism evidence="2 3">
    <name type="scientific">Paralvinella palmiformis</name>
    <dbReference type="NCBI Taxonomy" id="53620"/>
    <lineage>
        <taxon>Eukaryota</taxon>
        <taxon>Metazoa</taxon>
        <taxon>Spiralia</taxon>
        <taxon>Lophotrochozoa</taxon>
        <taxon>Annelida</taxon>
        <taxon>Polychaeta</taxon>
        <taxon>Sedentaria</taxon>
        <taxon>Canalipalpata</taxon>
        <taxon>Terebellida</taxon>
        <taxon>Terebelliformia</taxon>
        <taxon>Alvinellidae</taxon>
        <taxon>Paralvinella</taxon>
    </lineage>
</organism>
<dbReference type="EMBL" id="JAODUP010000295">
    <property type="protein sequence ID" value="KAK2153497.1"/>
    <property type="molecule type" value="Genomic_DNA"/>
</dbReference>
<accession>A0AAD9JIT7</accession>
<protein>
    <submittedName>
        <fullName evidence="2">Uncharacterized protein</fullName>
    </submittedName>
</protein>
<reference evidence="2" key="1">
    <citation type="journal article" date="2023" name="Mol. Biol. Evol.">
        <title>Third-Generation Sequencing Reveals the Adaptive Role of the Epigenome in Three Deep-Sea Polychaetes.</title>
        <authorList>
            <person name="Perez M."/>
            <person name="Aroh O."/>
            <person name="Sun Y."/>
            <person name="Lan Y."/>
            <person name="Juniper S.K."/>
            <person name="Young C.R."/>
            <person name="Angers B."/>
            <person name="Qian P.Y."/>
        </authorList>
    </citation>
    <scope>NUCLEOTIDE SEQUENCE</scope>
    <source>
        <strain evidence="2">P08H-3</strain>
    </source>
</reference>